<protein>
    <submittedName>
        <fullName evidence="8 9">UDP-glucosyltransferase 2</fullName>
    </submittedName>
</protein>
<dbReference type="KEGG" id="gmw:113512899"/>
<dbReference type="RefSeq" id="XP_052749270.1">
    <property type="nucleotide sequence ID" value="XM_052893310.1"/>
</dbReference>
<reference evidence="8 9" key="1">
    <citation type="submission" date="2025-05" db="UniProtKB">
        <authorList>
            <consortium name="RefSeq"/>
        </authorList>
    </citation>
    <scope>IDENTIFICATION</scope>
    <source>
        <tissue evidence="8 9">Whole larvae</tissue>
    </source>
</reference>
<dbReference type="Proteomes" id="UP001652740">
    <property type="component" value="Unplaced"/>
</dbReference>
<keyword evidence="2 4" id="KW-0328">Glycosyltransferase</keyword>
<evidence type="ECO:0000256" key="5">
    <source>
        <dbReference type="SAM" id="Phobius"/>
    </source>
</evidence>
<dbReference type="RefSeq" id="XP_052749266.1">
    <property type="nucleotide sequence ID" value="XM_052893306.1"/>
</dbReference>
<dbReference type="PANTHER" id="PTHR48043">
    <property type="entry name" value="EG:EG0003.4 PROTEIN-RELATED"/>
    <property type="match status" value="1"/>
</dbReference>
<feature type="signal peptide" evidence="6">
    <location>
        <begin position="1"/>
        <end position="21"/>
    </location>
</feature>
<dbReference type="AlphaFoldDB" id="A0A6J1WFP9"/>
<dbReference type="InParanoid" id="A0A6J1WFP9"/>
<accession>A0A6J1WFP9</accession>
<keyword evidence="3 4" id="KW-0808">Transferase</keyword>
<feature type="chain" id="PRO_5045019360" evidence="6">
    <location>
        <begin position="22"/>
        <end position="545"/>
    </location>
</feature>
<dbReference type="InterPro" id="IPR035595">
    <property type="entry name" value="UDP_glycos_trans_CS"/>
</dbReference>
<dbReference type="Pfam" id="PF00201">
    <property type="entry name" value="UDPGT"/>
    <property type="match status" value="1"/>
</dbReference>
<dbReference type="RefSeq" id="XP_026752659.2">
    <property type="nucleotide sequence ID" value="XM_026896858.3"/>
</dbReference>
<dbReference type="GeneID" id="113512899"/>
<comment type="similarity">
    <text evidence="1 4">Belongs to the UDP-glycosyltransferase family.</text>
</comment>
<evidence type="ECO:0000256" key="2">
    <source>
        <dbReference type="ARBA" id="ARBA00022676"/>
    </source>
</evidence>
<dbReference type="GO" id="GO:0008194">
    <property type="term" value="F:UDP-glycosyltransferase activity"/>
    <property type="evidence" value="ECO:0007669"/>
    <property type="project" value="InterPro"/>
</dbReference>
<organism evidence="7 8">
    <name type="scientific">Galleria mellonella</name>
    <name type="common">Greater wax moth</name>
    <dbReference type="NCBI Taxonomy" id="7137"/>
    <lineage>
        <taxon>Eukaryota</taxon>
        <taxon>Metazoa</taxon>
        <taxon>Ecdysozoa</taxon>
        <taxon>Arthropoda</taxon>
        <taxon>Hexapoda</taxon>
        <taxon>Insecta</taxon>
        <taxon>Pterygota</taxon>
        <taxon>Neoptera</taxon>
        <taxon>Endopterygota</taxon>
        <taxon>Lepidoptera</taxon>
        <taxon>Glossata</taxon>
        <taxon>Ditrysia</taxon>
        <taxon>Pyraloidea</taxon>
        <taxon>Pyralidae</taxon>
        <taxon>Galleriinae</taxon>
        <taxon>Galleria</taxon>
    </lineage>
</organism>
<evidence type="ECO:0000256" key="4">
    <source>
        <dbReference type="RuleBase" id="RU003718"/>
    </source>
</evidence>
<keyword evidence="5" id="KW-0472">Membrane</keyword>
<evidence type="ECO:0000313" key="8">
    <source>
        <dbReference type="RefSeq" id="XP_026752659.2"/>
    </source>
</evidence>
<feature type="transmembrane region" description="Helical" evidence="5">
    <location>
        <begin position="477"/>
        <end position="501"/>
    </location>
</feature>
<evidence type="ECO:0000313" key="7">
    <source>
        <dbReference type="Proteomes" id="UP001652740"/>
    </source>
</evidence>
<gene>
    <name evidence="8 9 10" type="primary">LOC113512899</name>
</gene>
<keyword evidence="6" id="KW-0732">Signal</keyword>
<keyword evidence="5" id="KW-0812">Transmembrane</keyword>
<keyword evidence="7" id="KW-1185">Reference proteome</keyword>
<evidence type="ECO:0000256" key="6">
    <source>
        <dbReference type="SAM" id="SignalP"/>
    </source>
</evidence>
<dbReference type="Gene3D" id="3.40.50.2000">
    <property type="entry name" value="Glycogen Phosphorylase B"/>
    <property type="match status" value="2"/>
</dbReference>
<dbReference type="SUPFAM" id="SSF53756">
    <property type="entry name" value="UDP-Glycosyltransferase/glycogen phosphorylase"/>
    <property type="match status" value="1"/>
</dbReference>
<name>A0A6J1WFP9_GALME</name>
<dbReference type="InterPro" id="IPR002213">
    <property type="entry name" value="UDP_glucos_trans"/>
</dbReference>
<dbReference type="FunCoup" id="A0A6J1WFP9">
    <property type="interactions" value="3"/>
</dbReference>
<dbReference type="InterPro" id="IPR050271">
    <property type="entry name" value="UDP-glycosyltransferase"/>
</dbReference>
<evidence type="ECO:0000313" key="10">
    <source>
        <dbReference type="RefSeq" id="XP_052749270.1"/>
    </source>
</evidence>
<dbReference type="PROSITE" id="PS00375">
    <property type="entry name" value="UDPGT"/>
    <property type="match status" value="1"/>
</dbReference>
<evidence type="ECO:0000256" key="1">
    <source>
        <dbReference type="ARBA" id="ARBA00009995"/>
    </source>
</evidence>
<evidence type="ECO:0000313" key="9">
    <source>
        <dbReference type="RefSeq" id="XP_052749266.1"/>
    </source>
</evidence>
<dbReference type="CDD" id="cd03784">
    <property type="entry name" value="GT1_Gtf-like"/>
    <property type="match status" value="1"/>
</dbReference>
<evidence type="ECO:0000256" key="3">
    <source>
        <dbReference type="ARBA" id="ARBA00022679"/>
    </source>
</evidence>
<sequence length="545" mass="61550">MFGSRWPILCLPILLAASVCGSDILMITMGGTKSHKMPFWELARGLIRRGHNITFISAFPPDFHIDGLEEIAPEGLVSYVRSYMTFDLVGARMKGEEPLPLMDILRFGYEACDAFFSDYETKSFLRSGRSFDLVILDGTYPECALGVVYKLKVPFMYINTVGFYAMPFSISGSPTPYSVTPFFGRAFTDNMGFVDRALNTALHVAAVALHSLSIMVLSGVLKKHLGPQTPQPYEMAKNVSFILQNGHYSVSYPRPYLPNVAEVACIHCKEAKRLSPDIEEWISGAGEAGFVYVSMGSSVRTNKMPLAAHRMIVSALGRLPHRVLWKQDGEQNLTDIPSNVRLYKWLPQQDLLGHPKIKAFITHGGLLSMFETVYHGVPIVSIPVFCDHDGNAAKAEIDGYAKKLDLQHLTADKLYKAIEEVVNEPKYKREVKKRQFLLRDQKETPLERAIYWTEYVIRHKGAYHLQSPAKDLNFIQYYLLDVFLVFVLTLITISALVTYVIRLGFNKLATYVQSRRVNDLIDKSNNLLQRSKILIDQTTISKKKL</sequence>
<dbReference type="PANTHER" id="PTHR48043:SF27">
    <property type="entry name" value="UDP-GLUCURONOSYLTRANSFERASE"/>
    <property type="match status" value="1"/>
</dbReference>
<keyword evidence="5" id="KW-1133">Transmembrane helix</keyword>
<proteinExistence type="inferred from homology"/>